<evidence type="ECO:0000313" key="2">
    <source>
        <dbReference type="EMBL" id="QEX18685.1"/>
    </source>
</evidence>
<sequence>MVNFLKRNANWIAVALLVSLGANLFLGGMIAGRILHRGFGGPRMEMMGGAGQVNWIVKRIAEDLPQAQQDVFRDAMNARKDQLVTMGKELRDAREAVKAAIETKPFNRAAYDSAATTMSQRQTAFSAELADAVGDSMELAAGKPAGN</sequence>
<dbReference type="AlphaFoldDB" id="A0A5J6MPV4"/>
<evidence type="ECO:0000256" key="1">
    <source>
        <dbReference type="SAM" id="Phobius"/>
    </source>
</evidence>
<keyword evidence="1" id="KW-1133">Transmembrane helix</keyword>
<evidence type="ECO:0008006" key="4">
    <source>
        <dbReference type="Google" id="ProtNLM"/>
    </source>
</evidence>
<name>A0A5J6MPV4_9PROT</name>
<dbReference type="EMBL" id="CP042906">
    <property type="protein sequence ID" value="QEX18685.1"/>
    <property type="molecule type" value="Genomic_DNA"/>
</dbReference>
<reference evidence="2 3" key="1">
    <citation type="submission" date="2019-08" db="EMBL/GenBank/DDBJ databases">
        <title>Hyperibacter terrae gen. nov., sp. nov. and Hyperibacter viscosus sp. nov., two new members in the family Rhodospirillaceae isolated from the rhizosphere of Hypericum perforatum.</title>
        <authorList>
            <person name="Noviana Z."/>
        </authorList>
    </citation>
    <scope>NUCLEOTIDE SEQUENCE [LARGE SCALE GENOMIC DNA]</scope>
    <source>
        <strain evidence="2 3">R5913</strain>
    </source>
</reference>
<keyword evidence="1" id="KW-0812">Transmembrane</keyword>
<keyword evidence="3" id="KW-1185">Reference proteome</keyword>
<gene>
    <name evidence="2" type="ORF">FRZ44_39950</name>
</gene>
<protein>
    <recommendedName>
        <fullName evidence="4">Periplasmic heavy metal sensor</fullName>
    </recommendedName>
</protein>
<organism evidence="2 3">
    <name type="scientific">Hypericibacter terrae</name>
    <dbReference type="NCBI Taxonomy" id="2602015"/>
    <lineage>
        <taxon>Bacteria</taxon>
        <taxon>Pseudomonadati</taxon>
        <taxon>Pseudomonadota</taxon>
        <taxon>Alphaproteobacteria</taxon>
        <taxon>Rhodospirillales</taxon>
        <taxon>Dongiaceae</taxon>
        <taxon>Hypericibacter</taxon>
    </lineage>
</organism>
<dbReference type="Proteomes" id="UP000326202">
    <property type="component" value="Chromosome"/>
</dbReference>
<dbReference type="Pfam" id="PF13801">
    <property type="entry name" value="Metal_resist"/>
    <property type="match status" value="1"/>
</dbReference>
<dbReference type="InterPro" id="IPR025961">
    <property type="entry name" value="Metal_resist"/>
</dbReference>
<evidence type="ECO:0000313" key="3">
    <source>
        <dbReference type="Proteomes" id="UP000326202"/>
    </source>
</evidence>
<keyword evidence="1" id="KW-0472">Membrane</keyword>
<accession>A0A5J6MPV4</accession>
<feature type="transmembrane region" description="Helical" evidence="1">
    <location>
        <begin position="12"/>
        <end position="35"/>
    </location>
</feature>
<dbReference type="OrthoDB" id="9841192at2"/>
<dbReference type="RefSeq" id="WP_151178814.1">
    <property type="nucleotide sequence ID" value="NZ_CP042906.1"/>
</dbReference>
<proteinExistence type="predicted"/>
<dbReference type="KEGG" id="htq:FRZ44_39950"/>